<dbReference type="GO" id="GO:0005829">
    <property type="term" value="C:cytosol"/>
    <property type="evidence" value="ECO:0007669"/>
    <property type="project" value="UniProtKB-UniRule"/>
</dbReference>
<dbReference type="InterPro" id="IPR016685">
    <property type="entry name" value="Silence_cplx_Nase-comp_TudorSN"/>
</dbReference>
<dbReference type="InterPro" id="IPR002999">
    <property type="entry name" value="Tudor"/>
</dbReference>
<dbReference type="SUPFAM" id="SSF63748">
    <property type="entry name" value="Tudor/PWWP/MBT"/>
    <property type="match status" value="1"/>
</dbReference>
<dbReference type="GO" id="GO:0004518">
    <property type="term" value="F:nuclease activity"/>
    <property type="evidence" value="ECO:0007669"/>
    <property type="project" value="TreeGrafter"/>
</dbReference>
<dbReference type="PIRSF" id="PIRSF017179">
    <property type="entry name" value="RISC-Tudor-SN"/>
    <property type="match status" value="1"/>
</dbReference>
<dbReference type="Gene3D" id="2.40.50.90">
    <property type="match status" value="5"/>
</dbReference>
<dbReference type="SMART" id="SM00333">
    <property type="entry name" value="TUDOR"/>
    <property type="match status" value="1"/>
</dbReference>
<comment type="subcellular location">
    <subcellularLocation>
        <location evidence="1 4">Cytoplasm</location>
    </subcellularLocation>
</comment>
<evidence type="ECO:0000259" key="6">
    <source>
        <dbReference type="PROSITE" id="PS50830"/>
    </source>
</evidence>
<protein>
    <submittedName>
        <fullName evidence="7">Transaldolase</fullName>
    </submittedName>
</protein>
<reference evidence="7 8" key="1">
    <citation type="submission" date="2017-04" db="EMBL/GenBank/DDBJ databases">
        <title>Draft genome of the yeast Clavispora lusitaniae type strain CBS 6936.</title>
        <authorList>
            <person name="Durrens P."/>
            <person name="Klopp C."/>
            <person name="Biteau N."/>
            <person name="Fitton-Ouhabi V."/>
            <person name="Dementhon K."/>
            <person name="Accoceberry I."/>
            <person name="Sherman D.J."/>
            <person name="Noel T."/>
        </authorList>
    </citation>
    <scope>NUCLEOTIDE SEQUENCE [LARGE SCALE GENOMIC DNA]</scope>
    <source>
        <strain evidence="7 8">CBS 6936</strain>
    </source>
</reference>
<gene>
    <name evidence="7" type="ORF">A9F13_02g01034</name>
</gene>
<feature type="domain" description="Tudor" evidence="5">
    <location>
        <begin position="712"/>
        <end position="772"/>
    </location>
</feature>
<accession>A0AA91T3K4</accession>
<organism evidence="7 8">
    <name type="scientific">Clavispora lusitaniae</name>
    <name type="common">Candida lusitaniae</name>
    <dbReference type="NCBI Taxonomy" id="36911"/>
    <lineage>
        <taxon>Eukaryota</taxon>
        <taxon>Fungi</taxon>
        <taxon>Dikarya</taxon>
        <taxon>Ascomycota</taxon>
        <taxon>Saccharomycotina</taxon>
        <taxon>Pichiomycetes</taxon>
        <taxon>Metschnikowiaceae</taxon>
        <taxon>Clavispora</taxon>
    </lineage>
</organism>
<sequence length="897" mass="98512">MSTLAAKVKNVLSGDTLVLVPPKTAQFPVPERLLTLQYVRGESFEAKEYLRKLVLGKVVKFQVLFKVPASGKEFGDVSAPIFSSLIVHMLEKGLVKLKDNVRADSDEEEEFIETLKQAEASAQNSHVGVWAKGFSEPEIVPVTAKIIESSQKKPLPAIIEKVLGGDRVVARILVNKGHHVQQPVLLAGVKSPRSDDEDPKLVKIAQQAKQYVEDHLLSNGSGIQVKIVGENNTGVPIVLVIHSSGNSIHEKLLENGLAEIVDWQSTLVGSAVMGQLRKAELSAKALGKGLFASFAGVSTPSAASAKTISAKSLRPGLRVENAVVSKVVSVDTYNVRLPAGDEVTVQLASLRGPKPNDTTLTSNSAQQQVLVQMAREFARNHAIGRTVTMHVDGFRQANDDLNLPARFLVSFELGGKDFSEQIVSHGFATVIKHNKQTANERALNWDRLVEIEEEQKKAGKKGVFYQGDISKILTMGARVVNASESQTKAKTFFNGFQKKGRMAGFHVEYVSAGNRVKLFNAKEGTKLTLVLGGLANSRAEDSLDYLNRKYLQRNVEFEVYDTDKVGGFIGNLYANAQATKPVQVELLEQGLVSLFEHAAHSNKFGADLFKAEEQAKNGHKGIWKDYDASAAQAEADEESLRMKELSLESQKPKFFDIEVVDLDKSGVLSFHLTDANTSREFAKFKEDFNSFHGQNASASAASTDLPVNLTKAPKRNEFVAAKFAENGKYYRARVVGFDRSSNTYEVKHVDFGNVDKVPLSSLRVLPKRFGTDVIRPFAHTCKLQNIQLPPTQPKDYLTEAIYLLEDLTFDKKLVLSGLPSRTQGIEYDAILYDAEESLKDPEYTINKQLVAEGYGIVEPVAGANLKEYVAGLLQVQKKAKSDRVGCWELGDITADEL</sequence>
<keyword evidence="3" id="KW-0677">Repeat</keyword>
<dbReference type="PROSITE" id="PS50830">
    <property type="entry name" value="TNASE_3"/>
    <property type="match status" value="2"/>
</dbReference>
<feature type="domain" description="TNase-like" evidence="6">
    <location>
        <begin position="153"/>
        <end position="293"/>
    </location>
</feature>
<evidence type="ECO:0000313" key="8">
    <source>
        <dbReference type="Proteomes" id="UP000195602"/>
    </source>
</evidence>
<dbReference type="GO" id="GO:0031047">
    <property type="term" value="P:regulatory ncRNA-mediated gene silencing"/>
    <property type="evidence" value="ECO:0007669"/>
    <property type="project" value="UniProtKB-UniRule"/>
</dbReference>
<evidence type="ECO:0000256" key="1">
    <source>
        <dbReference type="ARBA" id="ARBA00004496"/>
    </source>
</evidence>
<dbReference type="Pfam" id="PF00567">
    <property type="entry name" value="TUDOR"/>
    <property type="match status" value="1"/>
</dbReference>
<proteinExistence type="predicted"/>
<dbReference type="GO" id="GO:0003723">
    <property type="term" value="F:RNA binding"/>
    <property type="evidence" value="ECO:0007669"/>
    <property type="project" value="UniProtKB-UniRule"/>
</dbReference>
<dbReference type="GO" id="GO:0006402">
    <property type="term" value="P:mRNA catabolic process"/>
    <property type="evidence" value="ECO:0007669"/>
    <property type="project" value="UniProtKB-UniRule"/>
</dbReference>
<dbReference type="Pfam" id="PF00565">
    <property type="entry name" value="SNase"/>
    <property type="match status" value="2"/>
</dbReference>
<feature type="domain" description="TNase-like" evidence="6">
    <location>
        <begin position="318"/>
        <end position="466"/>
    </location>
</feature>
<name>A0AA91T3K4_CLALS</name>
<dbReference type="SMART" id="SM00318">
    <property type="entry name" value="SNc"/>
    <property type="match status" value="4"/>
</dbReference>
<dbReference type="SUPFAM" id="SSF50199">
    <property type="entry name" value="Staphylococcal nuclease"/>
    <property type="match status" value="5"/>
</dbReference>
<evidence type="ECO:0000313" key="7">
    <source>
        <dbReference type="EMBL" id="OVF10306.1"/>
    </source>
</evidence>
<keyword evidence="2 4" id="KW-0963">Cytoplasm</keyword>
<dbReference type="PANTHER" id="PTHR12302">
    <property type="entry name" value="EBNA2 BINDING PROTEIN P100"/>
    <property type="match status" value="1"/>
</dbReference>
<dbReference type="KEGG" id="clus:A9F13_02g01034"/>
<dbReference type="FunFam" id="2.30.30.140:FF:000018">
    <property type="entry name" value="Serine/threonine-protein kinase 31"/>
    <property type="match status" value="1"/>
</dbReference>
<dbReference type="InterPro" id="IPR016071">
    <property type="entry name" value="Staphylococal_nuclease_OB-fold"/>
</dbReference>
<dbReference type="Gene3D" id="2.30.30.140">
    <property type="match status" value="1"/>
</dbReference>
<dbReference type="GO" id="GO:0005634">
    <property type="term" value="C:nucleus"/>
    <property type="evidence" value="ECO:0007669"/>
    <property type="project" value="TreeGrafter"/>
</dbReference>
<dbReference type="AlphaFoldDB" id="A0AA91T3K4"/>
<dbReference type="PANTHER" id="PTHR12302:SF2">
    <property type="entry name" value="STAPHYLOCOCCAL NUCLEASE DOMAIN-CONTAINING PROTEIN 1"/>
    <property type="match status" value="1"/>
</dbReference>
<comment type="caution">
    <text evidence="7">The sequence shown here is derived from an EMBL/GenBank/DDBJ whole genome shotgun (WGS) entry which is preliminary data.</text>
</comment>
<dbReference type="Proteomes" id="UP000195602">
    <property type="component" value="Unassembled WGS sequence"/>
</dbReference>
<dbReference type="InterPro" id="IPR035437">
    <property type="entry name" value="SNase_OB-fold_sf"/>
</dbReference>
<dbReference type="PROSITE" id="PS50304">
    <property type="entry name" value="TUDOR"/>
    <property type="match status" value="1"/>
</dbReference>
<evidence type="ECO:0000259" key="5">
    <source>
        <dbReference type="PROSITE" id="PS50304"/>
    </source>
</evidence>
<evidence type="ECO:0000256" key="4">
    <source>
        <dbReference type="PIRNR" id="PIRNR017179"/>
    </source>
</evidence>
<evidence type="ECO:0000256" key="2">
    <source>
        <dbReference type="ARBA" id="ARBA00022490"/>
    </source>
</evidence>
<evidence type="ECO:0000256" key="3">
    <source>
        <dbReference type="ARBA" id="ARBA00022737"/>
    </source>
</evidence>
<dbReference type="GO" id="GO:0031332">
    <property type="term" value="C:RNAi effector complex"/>
    <property type="evidence" value="ECO:0007669"/>
    <property type="project" value="InterPro"/>
</dbReference>
<dbReference type="EMBL" id="LYUB02000002">
    <property type="protein sequence ID" value="OVF10306.1"/>
    <property type="molecule type" value="Genomic_DNA"/>
</dbReference>